<dbReference type="AlphaFoldDB" id="A0A6C0EX74"/>
<reference evidence="1" key="1">
    <citation type="journal article" date="2020" name="Nature">
        <title>Giant virus diversity and host interactions through global metagenomics.</title>
        <authorList>
            <person name="Schulz F."/>
            <person name="Roux S."/>
            <person name="Paez-Espino D."/>
            <person name="Jungbluth S."/>
            <person name="Walsh D.A."/>
            <person name="Denef V.J."/>
            <person name="McMahon K.D."/>
            <person name="Konstantinidis K.T."/>
            <person name="Eloe-Fadrosh E.A."/>
            <person name="Kyrpides N.C."/>
            <person name="Woyke T."/>
        </authorList>
    </citation>
    <scope>NUCLEOTIDE SEQUENCE</scope>
    <source>
        <strain evidence="1">GVMAG-M-3300009161-34</strain>
    </source>
</reference>
<proteinExistence type="predicted"/>
<name>A0A6C0EX74_9ZZZZ</name>
<protein>
    <submittedName>
        <fullName evidence="1">Uncharacterized protein</fullName>
    </submittedName>
</protein>
<sequence length="206" mass="23982">MYKQSKMKTVASFSLLAFLPALTFAFFLPFPMHFENTNVNETPKITPEDVCPFIHYINNELCSNDSSHYARKEVVKNTVFYHYRHEQKFDPKQLCPLFSYLNKTYCSSSETVDFVSHIDADIANRIKRIKHIFEGIERNESNDTNKSNNNNDTYDFGDHLDDPKELCPLIELVDKTFCKSETLFQNKIDPKDLCPILKDIDTKLCS</sequence>
<evidence type="ECO:0000313" key="1">
    <source>
        <dbReference type="EMBL" id="QHT33362.1"/>
    </source>
</evidence>
<organism evidence="1">
    <name type="scientific">viral metagenome</name>
    <dbReference type="NCBI Taxonomy" id="1070528"/>
    <lineage>
        <taxon>unclassified sequences</taxon>
        <taxon>metagenomes</taxon>
        <taxon>organismal metagenomes</taxon>
    </lineage>
</organism>
<dbReference type="EMBL" id="MN738965">
    <property type="protein sequence ID" value="QHT33362.1"/>
    <property type="molecule type" value="Genomic_DNA"/>
</dbReference>
<accession>A0A6C0EX74</accession>